<evidence type="ECO:0000256" key="5">
    <source>
        <dbReference type="ARBA" id="ARBA00022801"/>
    </source>
</evidence>
<evidence type="ECO:0000256" key="6">
    <source>
        <dbReference type="ARBA" id="ARBA00023295"/>
    </source>
</evidence>
<dbReference type="PANTHER" id="PTHR30620:SF16">
    <property type="entry name" value="LYSOSOMAL BETA GLUCOSIDASE"/>
    <property type="match status" value="1"/>
</dbReference>
<proteinExistence type="inferred from homology"/>
<evidence type="ECO:0000256" key="2">
    <source>
        <dbReference type="ARBA" id="ARBA00005336"/>
    </source>
</evidence>
<dbReference type="InterPro" id="IPR001764">
    <property type="entry name" value="Glyco_hydro_3_N"/>
</dbReference>
<dbReference type="InterPro" id="IPR036962">
    <property type="entry name" value="Glyco_hydro_3_N_sf"/>
</dbReference>
<accession>A0A7C3E397</accession>
<comment type="catalytic activity">
    <reaction evidence="1">
        <text>Hydrolysis of terminal, non-reducing beta-D-glucosyl residues with release of beta-D-glucose.</text>
        <dbReference type="EC" id="3.2.1.21"/>
    </reaction>
</comment>
<dbReference type="InterPro" id="IPR019800">
    <property type="entry name" value="Glyco_hydro_3_AS"/>
</dbReference>
<evidence type="ECO:0000256" key="7">
    <source>
        <dbReference type="RuleBase" id="RU361161"/>
    </source>
</evidence>
<comment type="caution">
    <text evidence="10">The sequence shown here is derived from an EMBL/GenBank/DDBJ whole genome shotgun (WGS) entry which is preliminary data.</text>
</comment>
<comment type="similarity">
    <text evidence="2 7">Belongs to the glycosyl hydrolase 3 family.</text>
</comment>
<dbReference type="InterPro" id="IPR002772">
    <property type="entry name" value="Glyco_hydro_3_C"/>
</dbReference>
<gene>
    <name evidence="10" type="ORF">ENS59_01390</name>
</gene>
<evidence type="ECO:0000313" key="10">
    <source>
        <dbReference type="EMBL" id="HFH28157.1"/>
    </source>
</evidence>
<dbReference type="Gene3D" id="3.20.20.300">
    <property type="entry name" value="Glycoside hydrolase, family 3, N-terminal domain"/>
    <property type="match status" value="1"/>
</dbReference>
<dbReference type="EC" id="3.2.1.21" evidence="3"/>
<dbReference type="Gene3D" id="3.40.50.1700">
    <property type="entry name" value="Glycoside hydrolase family 3 C-terminal domain"/>
    <property type="match status" value="1"/>
</dbReference>
<dbReference type="InterPro" id="IPR017853">
    <property type="entry name" value="GH"/>
</dbReference>
<dbReference type="AlphaFoldDB" id="A0A7C3E397"/>
<evidence type="ECO:0000256" key="1">
    <source>
        <dbReference type="ARBA" id="ARBA00000448"/>
    </source>
</evidence>
<name>A0A7C3E397_9SPIR</name>
<dbReference type="SUPFAM" id="SSF52279">
    <property type="entry name" value="Beta-D-glucan exohydrolase, C-terminal domain"/>
    <property type="match status" value="1"/>
</dbReference>
<dbReference type="PRINTS" id="PR00133">
    <property type="entry name" value="GLHYDRLASE3"/>
</dbReference>
<dbReference type="EMBL" id="DSVL01000043">
    <property type="protein sequence ID" value="HFH28157.1"/>
    <property type="molecule type" value="Genomic_DNA"/>
</dbReference>
<keyword evidence="5 7" id="KW-0378">Hydrolase</keyword>
<evidence type="ECO:0000259" key="9">
    <source>
        <dbReference type="Pfam" id="PF01915"/>
    </source>
</evidence>
<feature type="domain" description="Glycoside hydrolase family 3 N-terminal" evidence="8">
    <location>
        <begin position="2"/>
        <end position="324"/>
    </location>
</feature>
<dbReference type="Pfam" id="PF01915">
    <property type="entry name" value="Glyco_hydro_3_C"/>
    <property type="match status" value="1"/>
</dbReference>
<feature type="domain" description="Glycoside hydrolase family 3 C-terminal" evidence="9">
    <location>
        <begin position="363"/>
        <end position="566"/>
    </location>
</feature>
<dbReference type="InterPro" id="IPR051915">
    <property type="entry name" value="Cellulose_Degrad_GH3"/>
</dbReference>
<evidence type="ECO:0000259" key="8">
    <source>
        <dbReference type="Pfam" id="PF00933"/>
    </source>
</evidence>
<evidence type="ECO:0000256" key="4">
    <source>
        <dbReference type="ARBA" id="ARBA00022729"/>
    </source>
</evidence>
<dbReference type="PANTHER" id="PTHR30620">
    <property type="entry name" value="PERIPLASMIC BETA-GLUCOSIDASE-RELATED"/>
    <property type="match status" value="1"/>
</dbReference>
<dbReference type="GO" id="GO:0009251">
    <property type="term" value="P:glucan catabolic process"/>
    <property type="evidence" value="ECO:0007669"/>
    <property type="project" value="TreeGrafter"/>
</dbReference>
<keyword evidence="6 7" id="KW-0326">Glycosidase</keyword>
<reference evidence="10" key="1">
    <citation type="journal article" date="2020" name="mSystems">
        <title>Genome- and Community-Level Interaction Insights into Carbon Utilization and Element Cycling Functions of Hydrothermarchaeota in Hydrothermal Sediment.</title>
        <authorList>
            <person name="Zhou Z."/>
            <person name="Liu Y."/>
            <person name="Xu W."/>
            <person name="Pan J."/>
            <person name="Luo Z.H."/>
            <person name="Li M."/>
        </authorList>
    </citation>
    <scope>NUCLEOTIDE SEQUENCE [LARGE SCALE GENOMIC DNA]</scope>
    <source>
        <strain evidence="10">SpSt-503</strain>
    </source>
</reference>
<protein>
    <recommendedName>
        <fullName evidence="3">beta-glucosidase</fullName>
        <ecNumber evidence="3">3.2.1.21</ecNumber>
    </recommendedName>
</protein>
<keyword evidence="4" id="KW-0732">Signal</keyword>
<sequence>MTLEEKLGQMTQIERGSLKAGDISRYKLGSVLSGGGGSPSQNTVTAWKAMIVQYQEEARATRLKIPLVYGIDAVHGHNNLLNATIFPHNIGLGAAGDSDLVRRIGKATAQEMAATGIYWNFAPCIAVGRDPRWGRFYESYGQDSSSVARLGRAYIEGFQSAQTGLAIHPISTAKHFLGDGGTRWGSSKTDNYKIDQGDTQADDTYLQEVLFPPYLEALKGGVRTVMVSFSSLNGIKMHGNKELITDVLKSKWGFTGFVVSDWGGVDQIHPDYAKAVAQAINAGIDMVMVPYDANRFINTMTKLVQQKQIPVSRIDDAVRRILRVKFEMGLFDADPVQNALPEAVVRSPEHLALAREAVSKSLVVLKNNGLLPLAENQWQGKSLFVSGNAADDMGVQSGGWTLTWQGASGSITQGTTILAGLKEVLPKTTILYSASADFEKVVPQSTCIVVVGEKPYAEGQGDSASLSLAPRELDVIKKVRQRFQKVVLVLVSGRPLILDETAQSCDAIVAAWLPGSEGAGVADVLTGKVPSTGRLPCDWPASVEQLPLDTFIQGKAKPLFPRGFGL</sequence>
<dbReference type="SUPFAM" id="SSF51445">
    <property type="entry name" value="(Trans)glycosidases"/>
    <property type="match status" value="1"/>
</dbReference>
<dbReference type="GO" id="GO:0008422">
    <property type="term" value="F:beta-glucosidase activity"/>
    <property type="evidence" value="ECO:0007669"/>
    <property type="project" value="UniProtKB-EC"/>
</dbReference>
<dbReference type="PROSITE" id="PS00775">
    <property type="entry name" value="GLYCOSYL_HYDROL_F3"/>
    <property type="match status" value="1"/>
</dbReference>
<dbReference type="Pfam" id="PF00933">
    <property type="entry name" value="Glyco_hydro_3"/>
    <property type="match status" value="1"/>
</dbReference>
<evidence type="ECO:0000256" key="3">
    <source>
        <dbReference type="ARBA" id="ARBA00012744"/>
    </source>
</evidence>
<dbReference type="InterPro" id="IPR036881">
    <property type="entry name" value="Glyco_hydro_3_C_sf"/>
</dbReference>
<organism evidence="10">
    <name type="scientific">Gracilinema caldarium</name>
    <dbReference type="NCBI Taxonomy" id="215591"/>
    <lineage>
        <taxon>Bacteria</taxon>
        <taxon>Pseudomonadati</taxon>
        <taxon>Spirochaetota</taxon>
        <taxon>Spirochaetia</taxon>
        <taxon>Spirochaetales</taxon>
        <taxon>Breznakiellaceae</taxon>
        <taxon>Gracilinema</taxon>
    </lineage>
</organism>